<protein>
    <recommendedName>
        <fullName evidence="3">Transcriptional regulator</fullName>
    </recommendedName>
</protein>
<dbReference type="STRING" id="333138.LQ50_17175"/>
<keyword evidence="2" id="KW-1185">Reference proteome</keyword>
<sequence length="432" mass="49746">MNIRLGVVGPRDSVEIIRQVAETSENVELFLFHYETTEEVKEIIKTNRDLVDQWLFSGQAPYAVAVESGVIDEDEGSYPILHGTSLLGKFLEAQFALGGKMKSISLDTIQQKEIDWVKANFSLDDLTIHMFPYEGYVPAQDIIHFHEELYESGEVEVVFTCIQAVYNQLIEKNIPCYRIIPLDISIQETLRYLKTRAESHWYRKAQLAMVGIEILHTTSDYNEQQFSYKRKHQELELKRILLDYAEELQGSFVQSGDSHFYIYTTRGEIESRAWPIQVLDDALLLTKLPVRLVIGFGVTALDTEKHVRVAFQHARKHDDLVIIIVNENQEVTEVFESNEVITYQQRNSSSFWKERLQDSNISPAVASKIVSMARHYKKEMLTTQDVASWLHGTERNARRILTELEKVGVVQVCGEEQSGGRGRPRKVYELQN</sequence>
<comment type="caution">
    <text evidence="1">The sequence shown here is derived from an EMBL/GenBank/DDBJ whole genome shotgun (WGS) entry which is preliminary data.</text>
</comment>
<evidence type="ECO:0008006" key="3">
    <source>
        <dbReference type="Google" id="ProtNLM"/>
    </source>
</evidence>
<organism evidence="1 2">
    <name type="scientific">Halalkalibacter okhensis</name>
    <dbReference type="NCBI Taxonomy" id="333138"/>
    <lineage>
        <taxon>Bacteria</taxon>
        <taxon>Bacillati</taxon>
        <taxon>Bacillota</taxon>
        <taxon>Bacilli</taxon>
        <taxon>Bacillales</taxon>
        <taxon>Bacillaceae</taxon>
        <taxon>Halalkalibacter</taxon>
    </lineage>
</organism>
<reference evidence="1 2" key="1">
    <citation type="submission" date="2014-09" db="EMBL/GenBank/DDBJ databases">
        <title>Genome sequencing and annotation of Bacillus Okhensis strain Kh10-101T.</title>
        <authorList>
            <person name="Prakash J.S."/>
        </authorList>
    </citation>
    <scope>NUCLEOTIDE SEQUENCE [LARGE SCALE GENOMIC DNA]</scope>
    <source>
        <strain evidence="2">Kh10-101T</strain>
    </source>
</reference>
<proteinExistence type="predicted"/>
<dbReference type="InterPro" id="IPR043128">
    <property type="entry name" value="Rev_trsase/Diguanyl_cyclase"/>
</dbReference>
<dbReference type="Gene3D" id="3.30.70.270">
    <property type="match status" value="1"/>
</dbReference>
<dbReference type="AlphaFoldDB" id="A0A0B0I9E6"/>
<gene>
    <name evidence="1" type="ORF">LQ50_17175</name>
</gene>
<name>A0A0B0I9E6_9BACI</name>
<dbReference type="EMBL" id="JRJU01000023">
    <property type="protein sequence ID" value="KHF39158.1"/>
    <property type="molecule type" value="Genomic_DNA"/>
</dbReference>
<accession>A0A0B0I9E6</accession>
<evidence type="ECO:0000313" key="1">
    <source>
        <dbReference type="EMBL" id="KHF39158.1"/>
    </source>
</evidence>
<dbReference type="RefSeq" id="WP_034631251.1">
    <property type="nucleotide sequence ID" value="NZ_JRJU01000023.1"/>
</dbReference>
<dbReference type="Proteomes" id="UP000030832">
    <property type="component" value="Unassembled WGS sequence"/>
</dbReference>
<dbReference type="OrthoDB" id="4986073at2"/>
<dbReference type="eggNOG" id="COG4565">
    <property type="taxonomic scope" value="Bacteria"/>
</dbReference>
<evidence type="ECO:0000313" key="2">
    <source>
        <dbReference type="Proteomes" id="UP000030832"/>
    </source>
</evidence>